<dbReference type="Proteomes" id="UP001217178">
    <property type="component" value="Unassembled WGS sequence"/>
</dbReference>
<sequence>MFGWESDDKGEWSFKKDTVLETGFGIRAKTNIRGSVRYYAVNGYFDASAQISAKVLVALESTEKSMELILYHDGIQASASVKYGVGIKTKKSEDDELENTGELKHEDKPIEKDWIFQEPLPKEKSTYRISLG</sequence>
<keyword evidence="2" id="KW-1185">Reference proteome</keyword>
<name>A0ABT5LHH9_9GAMM</name>
<dbReference type="EMBL" id="JAQRFI010000014">
    <property type="protein sequence ID" value="MDC9589319.1"/>
    <property type="molecule type" value="Genomic_DNA"/>
</dbReference>
<comment type="caution">
    <text evidence="1">The sequence shown here is derived from an EMBL/GenBank/DDBJ whole genome shotgun (WGS) entry which is preliminary data.</text>
</comment>
<evidence type="ECO:0000313" key="1">
    <source>
        <dbReference type="EMBL" id="MDC9589319.1"/>
    </source>
</evidence>
<gene>
    <name evidence="1" type="ORF">PSI23_08280</name>
</gene>
<proteinExistence type="predicted"/>
<accession>A0ABT5LHH9</accession>
<reference evidence="1 2" key="1">
    <citation type="submission" date="2023-02" db="EMBL/GenBank/DDBJ databases">
        <title>Entomopathogenic bacteria.</title>
        <authorList>
            <person name="Machado R.A."/>
        </authorList>
    </citation>
    <scope>NUCLEOTIDE SEQUENCE [LARGE SCALE GENOMIC DNA]</scope>
    <source>
        <strain evidence="1 2">XENO-10</strain>
    </source>
</reference>
<organism evidence="1 2">
    <name type="scientific">Xenorhabdus yunnanensis</name>
    <dbReference type="NCBI Taxonomy" id="3025878"/>
    <lineage>
        <taxon>Bacteria</taxon>
        <taxon>Pseudomonadati</taxon>
        <taxon>Pseudomonadota</taxon>
        <taxon>Gammaproteobacteria</taxon>
        <taxon>Enterobacterales</taxon>
        <taxon>Morganellaceae</taxon>
        <taxon>Xenorhabdus</taxon>
    </lineage>
</organism>
<evidence type="ECO:0000313" key="2">
    <source>
        <dbReference type="Proteomes" id="UP001217178"/>
    </source>
</evidence>
<protein>
    <submittedName>
        <fullName evidence="1">Uncharacterized protein</fullName>
    </submittedName>
</protein>
<dbReference type="RefSeq" id="WP_273554645.1">
    <property type="nucleotide sequence ID" value="NZ_JAQRFI010000014.1"/>
</dbReference>